<evidence type="ECO:0000313" key="8">
    <source>
        <dbReference type="EMBL" id="SDK06943.1"/>
    </source>
</evidence>
<accession>A0A1G8YVZ1</accession>
<keyword evidence="3" id="KW-0963">Cytoplasm</keyword>
<name>A0A1G8YVZ1_9BACI</name>
<dbReference type="NCBIfam" id="NF033795">
    <property type="entry name" value="chaper_CopZ_Bs"/>
    <property type="match status" value="1"/>
</dbReference>
<dbReference type="PRINTS" id="PR00944">
    <property type="entry name" value="CUEXPORT"/>
</dbReference>
<dbReference type="OrthoDB" id="9813965at2"/>
<evidence type="ECO:0000256" key="1">
    <source>
        <dbReference type="ARBA" id="ARBA00004496"/>
    </source>
</evidence>
<dbReference type="FunFam" id="3.30.70.100:FF:000001">
    <property type="entry name" value="ATPase copper transporting beta"/>
    <property type="match status" value="1"/>
</dbReference>
<evidence type="ECO:0000256" key="6">
    <source>
        <dbReference type="ARBA" id="ARBA00023186"/>
    </source>
</evidence>
<keyword evidence="9" id="KW-1185">Reference proteome</keyword>
<gene>
    <name evidence="8" type="ORF">SAMN05216243_1859</name>
</gene>
<dbReference type="PANTHER" id="PTHR46594">
    <property type="entry name" value="P-TYPE CATION-TRANSPORTING ATPASE"/>
    <property type="match status" value="1"/>
</dbReference>
<comment type="subcellular location">
    <subcellularLocation>
        <location evidence="1">Cytoplasm</location>
    </subcellularLocation>
</comment>
<keyword evidence="5" id="KW-0186">Copper</keyword>
<dbReference type="Proteomes" id="UP000198694">
    <property type="component" value="Unassembled WGS sequence"/>
</dbReference>
<dbReference type="PROSITE" id="PS50846">
    <property type="entry name" value="HMA_2"/>
    <property type="match status" value="1"/>
</dbReference>
<dbReference type="GO" id="GO:0005737">
    <property type="term" value="C:cytoplasm"/>
    <property type="evidence" value="ECO:0007669"/>
    <property type="project" value="UniProtKB-SubCell"/>
</dbReference>
<dbReference type="InterPro" id="IPR000428">
    <property type="entry name" value="Cu-bd"/>
</dbReference>
<organism evidence="8 9">
    <name type="scientific">Sediminibacillus albus</name>
    <dbReference type="NCBI Taxonomy" id="407036"/>
    <lineage>
        <taxon>Bacteria</taxon>
        <taxon>Bacillati</taxon>
        <taxon>Bacillota</taxon>
        <taxon>Bacilli</taxon>
        <taxon>Bacillales</taxon>
        <taxon>Bacillaceae</taxon>
        <taxon>Sediminibacillus</taxon>
    </lineage>
</organism>
<dbReference type="PROSITE" id="PS01047">
    <property type="entry name" value="HMA_1"/>
    <property type="match status" value="1"/>
</dbReference>
<evidence type="ECO:0000313" key="9">
    <source>
        <dbReference type="Proteomes" id="UP000198694"/>
    </source>
</evidence>
<dbReference type="GO" id="GO:0006825">
    <property type="term" value="P:copper ion transport"/>
    <property type="evidence" value="ECO:0007669"/>
    <property type="project" value="InterPro"/>
</dbReference>
<dbReference type="PANTHER" id="PTHR46594:SF4">
    <property type="entry name" value="P-TYPE CATION-TRANSPORTING ATPASE"/>
    <property type="match status" value="1"/>
</dbReference>
<dbReference type="InterPro" id="IPR006121">
    <property type="entry name" value="HMA_dom"/>
</dbReference>
<dbReference type="NCBIfam" id="TIGR00003">
    <property type="entry name" value="copper ion binding protein"/>
    <property type="match status" value="1"/>
</dbReference>
<evidence type="ECO:0000259" key="7">
    <source>
        <dbReference type="PROSITE" id="PS50846"/>
    </source>
</evidence>
<reference evidence="8 9" key="1">
    <citation type="submission" date="2016-10" db="EMBL/GenBank/DDBJ databases">
        <authorList>
            <person name="de Groot N.N."/>
        </authorList>
    </citation>
    <scope>NUCLEOTIDE SEQUENCE [LARGE SCALE GENOMIC DNA]</scope>
    <source>
        <strain evidence="8 9">CGMCC 1.6502</strain>
    </source>
</reference>
<keyword evidence="4" id="KW-0479">Metal-binding</keyword>
<dbReference type="SUPFAM" id="SSF55008">
    <property type="entry name" value="HMA, heavy metal-associated domain"/>
    <property type="match status" value="1"/>
</dbReference>
<dbReference type="InterPro" id="IPR006122">
    <property type="entry name" value="HMA_Cu_ion-bd"/>
</dbReference>
<dbReference type="InterPro" id="IPR017969">
    <property type="entry name" value="Heavy-metal-associated_CS"/>
</dbReference>
<dbReference type="EMBL" id="FNFL01000002">
    <property type="protein sequence ID" value="SDK06943.1"/>
    <property type="molecule type" value="Genomic_DNA"/>
</dbReference>
<dbReference type="AlphaFoldDB" id="A0A1G8YVZ1"/>
<dbReference type="InterPro" id="IPR036163">
    <property type="entry name" value="HMA_dom_sf"/>
</dbReference>
<evidence type="ECO:0000256" key="4">
    <source>
        <dbReference type="ARBA" id="ARBA00022723"/>
    </source>
</evidence>
<evidence type="ECO:0000256" key="3">
    <source>
        <dbReference type="ARBA" id="ARBA00022490"/>
    </source>
</evidence>
<evidence type="ECO:0000256" key="5">
    <source>
        <dbReference type="ARBA" id="ARBA00023008"/>
    </source>
</evidence>
<protein>
    <recommendedName>
        <fullName evidence="2">Copper chaperone CopZ</fullName>
    </recommendedName>
</protein>
<dbReference type="STRING" id="407036.SAMN05216243_1859"/>
<feature type="domain" description="HMA" evidence="7">
    <location>
        <begin position="1"/>
        <end position="67"/>
    </location>
</feature>
<evidence type="ECO:0000256" key="2">
    <source>
        <dbReference type="ARBA" id="ARBA00015313"/>
    </source>
</evidence>
<dbReference type="Gene3D" id="3.30.70.100">
    <property type="match status" value="1"/>
</dbReference>
<sequence>MQITIQVKGMTCGHCQEAVKEALVELEGVHGIEVHLDSGKVDVSYDDALVTKAMMTEAIENQGYDVIS</sequence>
<keyword evidence="6" id="KW-0143">Chaperone</keyword>
<dbReference type="CDD" id="cd00371">
    <property type="entry name" value="HMA"/>
    <property type="match status" value="1"/>
</dbReference>
<proteinExistence type="predicted"/>
<dbReference type="GO" id="GO:0005507">
    <property type="term" value="F:copper ion binding"/>
    <property type="evidence" value="ECO:0007669"/>
    <property type="project" value="InterPro"/>
</dbReference>
<dbReference type="Pfam" id="PF00403">
    <property type="entry name" value="HMA"/>
    <property type="match status" value="1"/>
</dbReference>
<dbReference type="RefSeq" id="WP_093213296.1">
    <property type="nucleotide sequence ID" value="NZ_FNFL01000002.1"/>
</dbReference>
<dbReference type="InterPro" id="IPR049740">
    <property type="entry name" value="CopZ"/>
</dbReference>